<feature type="region of interest" description="Disordered" evidence="1">
    <location>
        <begin position="99"/>
        <end position="120"/>
    </location>
</feature>
<feature type="compositionally biased region" description="Acidic residues" evidence="1">
    <location>
        <begin position="105"/>
        <end position="115"/>
    </location>
</feature>
<comment type="caution">
    <text evidence="2">The sequence shown here is derived from an EMBL/GenBank/DDBJ whole genome shotgun (WGS) entry which is preliminary data.</text>
</comment>
<dbReference type="AlphaFoldDB" id="A0A0L0VPR0"/>
<evidence type="ECO:0000313" key="2">
    <source>
        <dbReference type="EMBL" id="KNF01261.1"/>
    </source>
</evidence>
<dbReference type="OrthoDB" id="2505994at2759"/>
<gene>
    <name evidence="2" type="ORF">PSTG_05618</name>
</gene>
<sequence length="257" mass="28200">MAKVAAQTTDSGSNNRTMAAEVDRLILDNLNLVGNSIQCVCHKIALILNAGLKAINIGNNGLTQSRGETLGYVPSLISMTKESKEIEVAERFEEDTVGILGPDTASDDDNSDSEAGEQPISASAGNKISAVLSKVDFVIQKITASSAQRSAFATFSKELRHNGPSLIAGYRICWNIKYESQKRALKGRFVINKLIYHEREHQDREGGKNFFQDKEITRSNWELVKRLNEVLGEFYVLTKKMEGDIPLAGMMLASTSA</sequence>
<evidence type="ECO:0000256" key="1">
    <source>
        <dbReference type="SAM" id="MobiDB-lite"/>
    </source>
</evidence>
<name>A0A0L0VPR0_9BASI</name>
<dbReference type="Proteomes" id="UP000054564">
    <property type="component" value="Unassembled WGS sequence"/>
</dbReference>
<proteinExistence type="predicted"/>
<organism evidence="2 3">
    <name type="scientific">Puccinia striiformis f. sp. tritici PST-78</name>
    <dbReference type="NCBI Taxonomy" id="1165861"/>
    <lineage>
        <taxon>Eukaryota</taxon>
        <taxon>Fungi</taxon>
        <taxon>Dikarya</taxon>
        <taxon>Basidiomycota</taxon>
        <taxon>Pucciniomycotina</taxon>
        <taxon>Pucciniomycetes</taxon>
        <taxon>Pucciniales</taxon>
        <taxon>Pucciniaceae</taxon>
        <taxon>Puccinia</taxon>
    </lineage>
</organism>
<dbReference type="SUPFAM" id="SSF53098">
    <property type="entry name" value="Ribonuclease H-like"/>
    <property type="match status" value="1"/>
</dbReference>
<protein>
    <submittedName>
        <fullName evidence="2">Uncharacterized protein</fullName>
    </submittedName>
</protein>
<keyword evidence="3" id="KW-1185">Reference proteome</keyword>
<reference evidence="3" key="1">
    <citation type="submission" date="2014-03" db="EMBL/GenBank/DDBJ databases">
        <title>The Genome Sequence of Puccinia striiformis f. sp. tritici PST-78.</title>
        <authorList>
            <consortium name="The Broad Institute Genome Sequencing Platform"/>
            <person name="Cuomo C."/>
            <person name="Hulbert S."/>
            <person name="Chen X."/>
            <person name="Walker B."/>
            <person name="Young S.K."/>
            <person name="Zeng Q."/>
            <person name="Gargeya S."/>
            <person name="Fitzgerald M."/>
            <person name="Haas B."/>
            <person name="Abouelleil A."/>
            <person name="Alvarado L."/>
            <person name="Arachchi H.M."/>
            <person name="Berlin A.M."/>
            <person name="Chapman S.B."/>
            <person name="Goldberg J."/>
            <person name="Griggs A."/>
            <person name="Gujja S."/>
            <person name="Hansen M."/>
            <person name="Howarth C."/>
            <person name="Imamovic A."/>
            <person name="Larimer J."/>
            <person name="McCowan C."/>
            <person name="Montmayeur A."/>
            <person name="Murphy C."/>
            <person name="Neiman D."/>
            <person name="Pearson M."/>
            <person name="Priest M."/>
            <person name="Roberts A."/>
            <person name="Saif S."/>
            <person name="Shea T."/>
            <person name="Sisk P."/>
            <person name="Sykes S."/>
            <person name="Wortman J."/>
            <person name="Nusbaum C."/>
            <person name="Birren B."/>
        </authorList>
    </citation>
    <scope>NUCLEOTIDE SEQUENCE [LARGE SCALE GENOMIC DNA]</scope>
    <source>
        <strain evidence="3">race PST-78</strain>
    </source>
</reference>
<dbReference type="InterPro" id="IPR012337">
    <property type="entry name" value="RNaseH-like_sf"/>
</dbReference>
<dbReference type="PANTHER" id="PTHR47501">
    <property type="entry name" value="TRANSPOSASE-RELATED"/>
    <property type="match status" value="1"/>
</dbReference>
<evidence type="ECO:0000313" key="3">
    <source>
        <dbReference type="Proteomes" id="UP000054564"/>
    </source>
</evidence>
<accession>A0A0L0VPR0</accession>
<dbReference type="EMBL" id="AJIL01000031">
    <property type="protein sequence ID" value="KNF01261.1"/>
    <property type="molecule type" value="Genomic_DNA"/>
</dbReference>
<dbReference type="PANTHER" id="PTHR47501:SF5">
    <property type="entry name" value="HAT C-TERMINAL DIMERISATION DOMAIN-CONTAINING PROTEIN"/>
    <property type="match status" value="1"/>
</dbReference>